<dbReference type="EMBL" id="ABAX03000022">
    <property type="protein sequence ID" value="EDR96684.1"/>
    <property type="molecule type" value="Genomic_DNA"/>
</dbReference>
<proteinExistence type="predicted"/>
<dbReference type="HOGENOM" id="CLU_3283899_0_0_9"/>
<comment type="caution">
    <text evidence="1">The sequence shown here is derived from an EMBL/GenBank/DDBJ whole genome shotgun (WGS) entry which is preliminary data.</text>
</comment>
<dbReference type="AlphaFoldDB" id="B0MGQ6"/>
<gene>
    <name evidence="1" type="ORF">ANACAC_02775</name>
</gene>
<accession>B0MGQ6</accession>
<evidence type="ECO:0000313" key="1">
    <source>
        <dbReference type="EMBL" id="EDR96684.1"/>
    </source>
</evidence>
<reference evidence="1" key="2">
    <citation type="submission" date="2013-11" db="EMBL/GenBank/DDBJ databases">
        <title>Draft genome sequence of Anaerostipes caccae (DSM 14662).</title>
        <authorList>
            <person name="Sudarsanam P."/>
            <person name="Ley R."/>
            <person name="Guruge J."/>
            <person name="Turnbaugh P.J."/>
            <person name="Mahowald M."/>
            <person name="Liep D."/>
            <person name="Gordon J."/>
        </authorList>
    </citation>
    <scope>NUCLEOTIDE SEQUENCE</scope>
    <source>
        <strain evidence="1">DSM 14662</strain>
    </source>
</reference>
<keyword evidence="2" id="KW-1185">Reference proteome</keyword>
<dbReference type="Proteomes" id="UP000004935">
    <property type="component" value="Unassembled WGS sequence"/>
</dbReference>
<name>B0MGQ6_ANACD</name>
<organism evidence="1 2">
    <name type="scientific">Anaerostipes caccae (strain DSM 14662 / CCUG 47493 / JCM 13470 / NCIMB 13811 / L1-92)</name>
    <dbReference type="NCBI Taxonomy" id="411490"/>
    <lineage>
        <taxon>Bacteria</taxon>
        <taxon>Bacillati</taxon>
        <taxon>Bacillota</taxon>
        <taxon>Clostridia</taxon>
        <taxon>Lachnospirales</taxon>
        <taxon>Lachnospiraceae</taxon>
        <taxon>Anaerostipes</taxon>
    </lineage>
</organism>
<evidence type="ECO:0000313" key="2">
    <source>
        <dbReference type="Proteomes" id="UP000004935"/>
    </source>
</evidence>
<reference evidence="1" key="1">
    <citation type="submission" date="2007-11" db="EMBL/GenBank/DDBJ databases">
        <authorList>
            <person name="Fulton L."/>
            <person name="Clifton S."/>
            <person name="Fulton B."/>
            <person name="Xu J."/>
            <person name="Minx P."/>
            <person name="Pepin K.H."/>
            <person name="Johnson M."/>
            <person name="Thiruvilangam P."/>
            <person name="Bhonagiri V."/>
            <person name="Nash W.E."/>
            <person name="Mardis E.R."/>
            <person name="Wilson R.K."/>
        </authorList>
    </citation>
    <scope>NUCLEOTIDE SEQUENCE [LARGE SCALE GENOMIC DNA]</scope>
    <source>
        <strain evidence="1">DSM 14662</strain>
    </source>
</reference>
<protein>
    <submittedName>
        <fullName evidence="1">Uncharacterized protein</fullName>
    </submittedName>
</protein>
<sequence length="40" mass="4622">MAFNKEGFICDKKKEKGSQVWLPDFILFVSHCDVLFCAVQ</sequence>